<dbReference type="EMBL" id="MFUH01000011">
    <property type="protein sequence ID" value="OGI82154.1"/>
    <property type="molecule type" value="Genomic_DNA"/>
</dbReference>
<evidence type="ECO:0000313" key="1">
    <source>
        <dbReference type="EMBL" id="OGI82154.1"/>
    </source>
</evidence>
<dbReference type="AlphaFoldDB" id="A0A1F6WJY7"/>
<gene>
    <name evidence="1" type="ORF">A3B93_00655</name>
</gene>
<comment type="caution">
    <text evidence="1">The sequence shown here is derived from an EMBL/GenBank/DDBJ whole genome shotgun (WGS) entry which is preliminary data.</text>
</comment>
<protein>
    <recommendedName>
        <fullName evidence="3">C2H2-type domain-containing protein</fullName>
    </recommendedName>
</protein>
<evidence type="ECO:0008006" key="3">
    <source>
        <dbReference type="Google" id="ProtNLM"/>
    </source>
</evidence>
<name>A0A1F6WJY7_9BACT</name>
<proteinExistence type="predicted"/>
<accession>A0A1F6WJY7</accession>
<evidence type="ECO:0000313" key="2">
    <source>
        <dbReference type="Proteomes" id="UP000179880"/>
    </source>
</evidence>
<reference evidence="1 2" key="1">
    <citation type="journal article" date="2016" name="Nat. Commun.">
        <title>Thousands of microbial genomes shed light on interconnected biogeochemical processes in an aquifer system.</title>
        <authorList>
            <person name="Anantharaman K."/>
            <person name="Brown C.T."/>
            <person name="Hug L.A."/>
            <person name="Sharon I."/>
            <person name="Castelle C.J."/>
            <person name="Probst A.J."/>
            <person name="Thomas B.C."/>
            <person name="Singh A."/>
            <person name="Wilkins M.J."/>
            <person name="Karaoz U."/>
            <person name="Brodie E.L."/>
            <person name="Williams K.H."/>
            <person name="Hubbard S.S."/>
            <person name="Banfield J.F."/>
        </authorList>
    </citation>
    <scope>NUCLEOTIDE SEQUENCE [LARGE SCALE GENOMIC DNA]</scope>
</reference>
<organism evidence="1 2">
    <name type="scientific">Candidatus Nomurabacteria bacterium RIFCSPHIGHO2_02_FULL_42_24</name>
    <dbReference type="NCBI Taxonomy" id="1801757"/>
    <lineage>
        <taxon>Bacteria</taxon>
        <taxon>Candidatus Nomuraibacteriota</taxon>
    </lineage>
</organism>
<dbReference type="Proteomes" id="UP000179880">
    <property type="component" value="Unassembled WGS sequence"/>
</dbReference>
<sequence>MDPENVETNSSQNGNEVKCDNCGNTFRGAETFLNHIWKGNCRKTKKPGGKKFLNTSRKLKKLREEDIFFL</sequence>